<keyword evidence="8" id="KW-1185">Reference proteome</keyword>
<feature type="repeat" description="ANK" evidence="3">
    <location>
        <begin position="663"/>
        <end position="697"/>
    </location>
</feature>
<dbReference type="InterPro" id="IPR051165">
    <property type="entry name" value="Multifunctional_ANK_Repeat"/>
</dbReference>
<evidence type="ECO:0000256" key="6">
    <source>
        <dbReference type="SAM" id="Phobius"/>
    </source>
</evidence>
<protein>
    <submittedName>
        <fullName evidence="7">Ankyrin 2,3/unc44</fullName>
    </submittedName>
</protein>
<feature type="coiled-coil region" evidence="4">
    <location>
        <begin position="1480"/>
        <end position="1514"/>
    </location>
</feature>
<dbReference type="PROSITE" id="PS50088">
    <property type="entry name" value="ANK_REPEAT"/>
    <property type="match status" value="5"/>
</dbReference>
<feature type="transmembrane region" description="Helical" evidence="6">
    <location>
        <begin position="1140"/>
        <end position="1160"/>
    </location>
</feature>
<dbReference type="Proteomes" id="UP000243579">
    <property type="component" value="Unassembled WGS sequence"/>
</dbReference>
<comment type="caution">
    <text evidence="7">The sequence shown here is derived from an EMBL/GenBank/DDBJ whole genome shotgun (WGS) entry which is preliminary data.</text>
</comment>
<name>A0A1V9Y6C0_ACHHY</name>
<evidence type="ECO:0000256" key="3">
    <source>
        <dbReference type="PROSITE-ProRule" id="PRU00023"/>
    </source>
</evidence>
<evidence type="ECO:0000313" key="8">
    <source>
        <dbReference type="Proteomes" id="UP000243579"/>
    </source>
</evidence>
<feature type="compositionally biased region" description="Basic and acidic residues" evidence="5">
    <location>
        <begin position="1540"/>
        <end position="1554"/>
    </location>
</feature>
<keyword evidence="4" id="KW-0175">Coiled coil</keyword>
<evidence type="ECO:0000256" key="5">
    <source>
        <dbReference type="SAM" id="MobiDB-lite"/>
    </source>
</evidence>
<dbReference type="Gene3D" id="1.25.40.20">
    <property type="entry name" value="Ankyrin repeat-containing domain"/>
    <property type="match status" value="4"/>
</dbReference>
<evidence type="ECO:0000256" key="1">
    <source>
        <dbReference type="ARBA" id="ARBA00022737"/>
    </source>
</evidence>
<gene>
    <name evidence="7" type="ORF">ACHHYP_16614</name>
</gene>
<feature type="repeat" description="ANK" evidence="3">
    <location>
        <begin position="132"/>
        <end position="164"/>
    </location>
</feature>
<dbReference type="PANTHER" id="PTHR24123">
    <property type="entry name" value="ANKYRIN REPEAT-CONTAINING"/>
    <property type="match status" value="1"/>
</dbReference>
<dbReference type="EMBL" id="JNBR01002826">
    <property type="protein sequence ID" value="OQR81260.1"/>
    <property type="molecule type" value="Genomic_DNA"/>
</dbReference>
<feature type="transmembrane region" description="Helical" evidence="6">
    <location>
        <begin position="1033"/>
        <end position="1051"/>
    </location>
</feature>
<dbReference type="GO" id="GO:0005216">
    <property type="term" value="F:monoatomic ion channel activity"/>
    <property type="evidence" value="ECO:0007669"/>
    <property type="project" value="InterPro"/>
</dbReference>
<dbReference type="PRINTS" id="PR01415">
    <property type="entry name" value="ANKYRIN"/>
</dbReference>
<evidence type="ECO:0000256" key="4">
    <source>
        <dbReference type="SAM" id="Coils"/>
    </source>
</evidence>
<proteinExistence type="predicted"/>
<dbReference type="SUPFAM" id="SSF48403">
    <property type="entry name" value="Ankyrin repeat"/>
    <property type="match status" value="2"/>
</dbReference>
<feature type="transmembrane region" description="Helical" evidence="6">
    <location>
        <begin position="1203"/>
        <end position="1228"/>
    </location>
</feature>
<dbReference type="PROSITE" id="PS50297">
    <property type="entry name" value="ANK_REP_REGION"/>
    <property type="match status" value="4"/>
</dbReference>
<sequence>MVQLLERGHIVKVFERLSTNTYTSEDLHAISGNNTVLSKACEMGLLEMTKLILETTTYTKIPEYKVRPLECAVCANQVAITRLLLDTIPDIDVATNFNNGNTALHCAARRGHTDVLAMLLQVAPNIDLTNEDGLSPLHEAVAGCRRKCVELLISVGANVNSQTKTMATPLHTAIDAVGQESEASMLRVVDLLLCANASIDIPNQDGITALDYARTRRILQILKREATTRASFPEHILVRNGRGHQVGTWIAQFFEDAFEYHIWNGGLAPLRVKVFPDAGYSQYQIVGQARDETESFQIVGHWIGDRITLTKVFPKRTVTFEGVINVATGAWMGLRASTPMQCCVTLWPCIVCTTVKVPNEGAACLSCLKQDNDSSLEDITHAAVQAQRAVIQAAADKITAALSKRESDGQTVVMHAAKFGRFGILQRLLPYCSVALLQTKDNEGQTVLDLAIANTFLCVKKAPSDANGDLLNIVNELCHRGNMTIDPSSIPLRQANGDLRVQCCGDMQPQGAGHNDALAAIASEKKWAELLTVLQSVPADQKMVDDSCASGKRVLQLVCENGRDEILGILLTQPTLNVDVALPEDEIMLYTAAKHGRTKCVKLLLLAGADPMFDESFWNESAKWPYPGCKHLIAAKRELRNVLPLYYIANVPNSSTADAYAEAKHTPLHAAVTNRQLPKVVLRLTGRSNVDIDAKDAAGKTALMYAAEMGQAKTVDILLDQHAKVDTKNDHEYTALSLATLNGHTAIVKTLLEHFADIDVIHSDGKSLLDTLEAKIRTAKKDKDALQQIHAMLLDEDQVRGTPEYLALLSAKLVSIPTEDAFGKHGFAKAINCSPALGRMFLNDCVQLNRHDITFHQLEHVYGKEVKKSALNAILHLRTANPELLVEAKTECLEHVVMVRLLQIKWELFGERKYIEQLLMNLLLLITMTTSSLMFDESSVAANTIPMVLGTFVFVNTIVGYGAVQCLRPVMLWRLARFCYEGNIAFDPRYPIPHLPKHKKKAKLLVAGAGLGLSVVIVVPLVLVLIFTGLARYFPACNHVVLWFTSLYFVATEVEEMTSGWTLYWKSRINRTQLCTNVAILLVFVPMKLEIVPAPWPVQTGVGGAITIVLWILSLQFLEVVPAAGYLLPMMSKLLADVGNFFIFFGVFQMGLTITFYQLFRNQDAEAFNTLGQSFITTYFVAFGQLPLDSITSFDAHDPYDQFLSTCTVLLMMFHSAVVIVLLLNVLLAMMNKTVDGGLEKAKTEALASYASCILRLEEAMGLDAVQTDALIHFDLGKDGQVLNPIFSEVVPKAALVLSAAQADAIRRDNAQKRVWLDVVESVETLLNAELERLEAKLTRVEHFGPPGVVAGFDSERHLLATARAHITKHIAAARRHRGEDAVGELEKLQVRVLATVQELCTNISENWSPVNAVQPLDLHGRCVVIYHLVHGENVGLTLLMLQKRIEMNLKAIEVKPLKESADDDESLLPRFQAWKEEQAVEAKKAREGQTQAVARLESRLSMLETTMSSVQSQLTEALTILRQHGGSSPRRTQSFPVVDPRHLEQDDVHRHPL</sequence>
<reference evidence="7 8" key="1">
    <citation type="journal article" date="2014" name="Genome Biol. Evol.">
        <title>The secreted proteins of Achlya hypogyna and Thraustotheca clavata identify the ancestral oomycete secretome and reveal gene acquisitions by horizontal gene transfer.</title>
        <authorList>
            <person name="Misner I."/>
            <person name="Blouin N."/>
            <person name="Leonard G."/>
            <person name="Richards T.A."/>
            <person name="Lane C.E."/>
        </authorList>
    </citation>
    <scope>NUCLEOTIDE SEQUENCE [LARGE SCALE GENOMIC DNA]</scope>
    <source>
        <strain evidence="7 8">ATCC 48635</strain>
    </source>
</reference>
<feature type="region of interest" description="Disordered" evidence="5">
    <location>
        <begin position="1523"/>
        <end position="1554"/>
    </location>
</feature>
<dbReference type="GO" id="GO:0016020">
    <property type="term" value="C:membrane"/>
    <property type="evidence" value="ECO:0007669"/>
    <property type="project" value="UniProtKB-SubCell"/>
</dbReference>
<organism evidence="7 8">
    <name type="scientific">Achlya hypogyna</name>
    <name type="common">Oomycete</name>
    <name type="synonym">Protoachlya hypogyna</name>
    <dbReference type="NCBI Taxonomy" id="1202772"/>
    <lineage>
        <taxon>Eukaryota</taxon>
        <taxon>Sar</taxon>
        <taxon>Stramenopiles</taxon>
        <taxon>Oomycota</taxon>
        <taxon>Saprolegniomycetes</taxon>
        <taxon>Saprolegniales</taxon>
        <taxon>Achlyaceae</taxon>
        <taxon>Achlya</taxon>
    </lineage>
</organism>
<dbReference type="STRING" id="1202772.A0A1V9Y6C0"/>
<keyword evidence="1" id="KW-0677">Repeat</keyword>
<accession>A0A1V9Y6C0</accession>
<evidence type="ECO:0000256" key="2">
    <source>
        <dbReference type="ARBA" id="ARBA00023043"/>
    </source>
</evidence>
<keyword evidence="2 3" id="KW-0040">ANK repeat</keyword>
<keyword evidence="6" id="KW-0472">Membrane</keyword>
<dbReference type="OrthoDB" id="194358at2759"/>
<dbReference type="Pfam" id="PF12796">
    <property type="entry name" value="Ank_2"/>
    <property type="match status" value="2"/>
</dbReference>
<feature type="transmembrane region" description="Helical" evidence="6">
    <location>
        <begin position="1072"/>
        <end position="1089"/>
    </location>
</feature>
<keyword evidence="6" id="KW-0812">Transmembrane</keyword>
<dbReference type="PANTHER" id="PTHR24123:SF33">
    <property type="entry name" value="PROTEIN HOS4"/>
    <property type="match status" value="1"/>
</dbReference>
<feature type="repeat" description="ANK" evidence="3">
    <location>
        <begin position="99"/>
        <end position="131"/>
    </location>
</feature>
<feature type="compositionally biased region" description="Polar residues" evidence="5">
    <location>
        <begin position="1526"/>
        <end position="1536"/>
    </location>
</feature>
<feature type="repeat" description="ANK" evidence="3">
    <location>
        <begin position="698"/>
        <end position="730"/>
    </location>
</feature>
<evidence type="ECO:0000313" key="7">
    <source>
        <dbReference type="EMBL" id="OQR81260.1"/>
    </source>
</evidence>
<feature type="transmembrane region" description="Helical" evidence="6">
    <location>
        <begin position="947"/>
        <end position="967"/>
    </location>
</feature>
<dbReference type="InterPro" id="IPR036770">
    <property type="entry name" value="Ankyrin_rpt-contain_sf"/>
</dbReference>
<feature type="transmembrane region" description="Helical" evidence="6">
    <location>
        <begin position="1101"/>
        <end position="1128"/>
    </location>
</feature>
<dbReference type="SMART" id="SM00248">
    <property type="entry name" value="ANK"/>
    <property type="match status" value="12"/>
</dbReference>
<keyword evidence="6" id="KW-1133">Transmembrane helix</keyword>
<dbReference type="InterPro" id="IPR002110">
    <property type="entry name" value="Ankyrin_rpt"/>
</dbReference>
<feature type="repeat" description="ANK" evidence="3">
    <location>
        <begin position="731"/>
        <end position="763"/>
    </location>
</feature>
<feature type="transmembrane region" description="Helical" evidence="6">
    <location>
        <begin position="1004"/>
        <end position="1027"/>
    </location>
</feature>